<reference evidence="3 4" key="2">
    <citation type="journal article" date="2023" name="Mol. Biol. Evol.">
        <title>Genomics of Secondarily Temperate Adaptation in the Only Non-Antarctic Icefish.</title>
        <authorList>
            <person name="Rivera-Colon A.G."/>
            <person name="Rayamajhi N."/>
            <person name="Minhas B.F."/>
            <person name="Madrigal G."/>
            <person name="Bilyk K.T."/>
            <person name="Yoon V."/>
            <person name="Hune M."/>
            <person name="Gregory S."/>
            <person name="Cheng C.H.C."/>
            <person name="Catchen J.M."/>
        </authorList>
    </citation>
    <scope>NUCLEOTIDE SEQUENCE [LARGE SCALE GENOMIC DNA]</scope>
    <source>
        <strain evidence="3">JMC-PN-2008</strain>
    </source>
</reference>
<organism evidence="3 4">
    <name type="scientific">Eleginops maclovinus</name>
    <name type="common">Patagonian blennie</name>
    <name type="synonym">Eleginus maclovinus</name>
    <dbReference type="NCBI Taxonomy" id="56733"/>
    <lineage>
        <taxon>Eukaryota</taxon>
        <taxon>Metazoa</taxon>
        <taxon>Chordata</taxon>
        <taxon>Craniata</taxon>
        <taxon>Vertebrata</taxon>
        <taxon>Euteleostomi</taxon>
        <taxon>Actinopterygii</taxon>
        <taxon>Neopterygii</taxon>
        <taxon>Teleostei</taxon>
        <taxon>Neoteleostei</taxon>
        <taxon>Acanthomorphata</taxon>
        <taxon>Eupercaria</taxon>
        <taxon>Perciformes</taxon>
        <taxon>Notothenioidei</taxon>
        <taxon>Eleginopidae</taxon>
        <taxon>Eleginops</taxon>
    </lineage>
</organism>
<name>A0AAN8AEJ1_ELEMC</name>
<protein>
    <recommendedName>
        <fullName evidence="5">Secreted protein</fullName>
    </recommendedName>
</protein>
<feature type="compositionally biased region" description="Low complexity" evidence="1">
    <location>
        <begin position="72"/>
        <end position="92"/>
    </location>
</feature>
<gene>
    <name evidence="3" type="ORF">PBY51_023655</name>
</gene>
<feature type="region of interest" description="Disordered" evidence="1">
    <location>
        <begin position="52"/>
        <end position="92"/>
    </location>
</feature>
<comment type="caution">
    <text evidence="3">The sequence shown here is derived from an EMBL/GenBank/DDBJ whole genome shotgun (WGS) entry which is preliminary data.</text>
</comment>
<dbReference type="EMBL" id="JAUZQC010000021">
    <property type="protein sequence ID" value="KAK5852162.1"/>
    <property type="molecule type" value="Genomic_DNA"/>
</dbReference>
<keyword evidence="2" id="KW-0732">Signal</keyword>
<evidence type="ECO:0000313" key="3">
    <source>
        <dbReference type="EMBL" id="KAK5852162.1"/>
    </source>
</evidence>
<proteinExistence type="predicted"/>
<evidence type="ECO:0000256" key="2">
    <source>
        <dbReference type="SAM" id="SignalP"/>
    </source>
</evidence>
<evidence type="ECO:0008006" key="5">
    <source>
        <dbReference type="Google" id="ProtNLM"/>
    </source>
</evidence>
<evidence type="ECO:0000256" key="1">
    <source>
        <dbReference type="SAM" id="MobiDB-lite"/>
    </source>
</evidence>
<accession>A0AAN8AEJ1</accession>
<dbReference type="Proteomes" id="UP001346869">
    <property type="component" value="Unassembled WGS sequence"/>
</dbReference>
<keyword evidence="4" id="KW-1185">Reference proteome</keyword>
<feature type="chain" id="PRO_5042944350" description="Secreted protein" evidence="2">
    <location>
        <begin position="21"/>
        <end position="92"/>
    </location>
</feature>
<dbReference type="AlphaFoldDB" id="A0AAN8AEJ1"/>
<feature type="signal peptide" evidence="2">
    <location>
        <begin position="1"/>
        <end position="20"/>
    </location>
</feature>
<reference evidence="3 4" key="1">
    <citation type="journal article" date="2023" name="Genes (Basel)">
        <title>Chromosome-Level Genome Assembly and Circadian Gene Repertoire of the Patagonia Blennie Eleginops maclovinus-The Closest Ancestral Proxy of Antarctic Cryonotothenioids.</title>
        <authorList>
            <person name="Cheng C.C."/>
            <person name="Rivera-Colon A.G."/>
            <person name="Minhas B.F."/>
            <person name="Wilson L."/>
            <person name="Rayamajhi N."/>
            <person name="Vargas-Chacoff L."/>
            <person name="Catchen J.M."/>
        </authorList>
    </citation>
    <scope>NUCLEOTIDE SEQUENCE [LARGE SCALE GENOMIC DNA]</scope>
    <source>
        <strain evidence="3">JMC-PN-2008</strain>
    </source>
</reference>
<sequence>MRSLSVCFVLCACAVIGSDGGLRVGHLVISEPRSHAVGHVAGALADVPDLTDMRRADRHPGSGTAVRHRTHQLPPEQQTEPQQCTQKTCQQS</sequence>
<evidence type="ECO:0000313" key="4">
    <source>
        <dbReference type="Proteomes" id="UP001346869"/>
    </source>
</evidence>